<dbReference type="GO" id="GO:0016628">
    <property type="term" value="F:oxidoreductase activity, acting on the CH-CH group of donors, NAD or NADP as acceptor"/>
    <property type="evidence" value="ECO:0007669"/>
    <property type="project" value="InterPro"/>
</dbReference>
<dbReference type="InterPro" id="IPR036291">
    <property type="entry name" value="NAD(P)-bd_dom_sf"/>
</dbReference>
<evidence type="ECO:0000256" key="1">
    <source>
        <dbReference type="ARBA" id="ARBA00023002"/>
    </source>
</evidence>
<dbReference type="FunFam" id="3.40.50.720:FF:000121">
    <property type="entry name" value="Prostaglandin reductase 2"/>
    <property type="match status" value="1"/>
</dbReference>
<dbReference type="InterPro" id="IPR013149">
    <property type="entry name" value="ADH-like_C"/>
</dbReference>
<evidence type="ECO:0000313" key="3">
    <source>
        <dbReference type="EMBL" id="KAK6538015.1"/>
    </source>
</evidence>
<dbReference type="CDD" id="cd05288">
    <property type="entry name" value="PGDH"/>
    <property type="match status" value="1"/>
</dbReference>
<evidence type="ECO:0000259" key="2">
    <source>
        <dbReference type="SMART" id="SM00829"/>
    </source>
</evidence>
<dbReference type="Gene3D" id="3.40.50.720">
    <property type="entry name" value="NAD(P)-binding Rossmann-like Domain"/>
    <property type="match status" value="1"/>
</dbReference>
<evidence type="ECO:0000313" key="4">
    <source>
        <dbReference type="Proteomes" id="UP001365542"/>
    </source>
</evidence>
<dbReference type="PANTHER" id="PTHR43205">
    <property type="entry name" value="PROSTAGLANDIN REDUCTASE"/>
    <property type="match status" value="1"/>
</dbReference>
<keyword evidence="1" id="KW-0560">Oxidoreductase</keyword>
<protein>
    <recommendedName>
        <fullName evidence="2">Enoyl reductase (ER) domain-containing protein</fullName>
    </recommendedName>
</protein>
<sequence>MSYTTKQWMLKEPTGDNIDVTKAFNLITKQVSARDLKEGEVLAKTVYISHDPAQRCWIHRNNVEGRLYRTPIGAGEPMEAFGVAEVLETRNKSYKTGDLIVATVHWTEYGIITPDNIYFKSFGDAADMVTLGLTGMTAYFGLLNVGAATPKDSTIVVSAAASSTGAIVCQIAKNVLGIKNVIGIAGSDAKCAMLTRDAGCDIALNYKSPTFRQEFEAATPNDIDLYFDNVGGEVTDMALLRMKDRGRVVVCGAISIYDRIHEKGGNVGISRASWLQVICHQVKIEGFIIFQFADQFPRALGDLATWTQEGKLKLMKDIIQTDITEVPKGMSTLFKGENNGKLITQLKV</sequence>
<accession>A0AAV9X7F6</accession>
<feature type="domain" description="Enoyl reductase (ER)" evidence="2">
    <location>
        <begin position="19"/>
        <end position="344"/>
    </location>
</feature>
<dbReference type="InterPro" id="IPR020843">
    <property type="entry name" value="ER"/>
</dbReference>
<dbReference type="Pfam" id="PF00107">
    <property type="entry name" value="ADH_zinc_N"/>
    <property type="match status" value="1"/>
</dbReference>
<dbReference type="PANTHER" id="PTHR43205:SF19">
    <property type="entry name" value="ENOYL REDUCTASE (ER) DOMAIN-CONTAINING PROTEIN"/>
    <property type="match status" value="1"/>
</dbReference>
<dbReference type="AlphaFoldDB" id="A0AAV9X7F6"/>
<dbReference type="InterPro" id="IPR011032">
    <property type="entry name" value="GroES-like_sf"/>
</dbReference>
<reference evidence="3 4" key="1">
    <citation type="submission" date="2019-10" db="EMBL/GenBank/DDBJ databases">
        <authorList>
            <person name="Palmer J.M."/>
        </authorList>
    </citation>
    <scope>NUCLEOTIDE SEQUENCE [LARGE SCALE GENOMIC DNA]</scope>
    <source>
        <strain evidence="3 4">TWF694</strain>
    </source>
</reference>
<proteinExistence type="predicted"/>
<dbReference type="SMART" id="SM00829">
    <property type="entry name" value="PKS_ER"/>
    <property type="match status" value="1"/>
</dbReference>
<dbReference type="InterPro" id="IPR045010">
    <property type="entry name" value="MDR_fam"/>
</dbReference>
<dbReference type="Proteomes" id="UP001365542">
    <property type="component" value="Unassembled WGS sequence"/>
</dbReference>
<dbReference type="EMBL" id="JAVHJO010000008">
    <property type="protein sequence ID" value="KAK6538015.1"/>
    <property type="molecule type" value="Genomic_DNA"/>
</dbReference>
<dbReference type="InterPro" id="IPR041694">
    <property type="entry name" value="ADH_N_2"/>
</dbReference>
<dbReference type="Gene3D" id="3.90.180.10">
    <property type="entry name" value="Medium-chain alcohol dehydrogenases, catalytic domain"/>
    <property type="match status" value="1"/>
</dbReference>
<dbReference type="SUPFAM" id="SSF50129">
    <property type="entry name" value="GroES-like"/>
    <property type="match status" value="1"/>
</dbReference>
<keyword evidence="4" id="KW-1185">Reference proteome</keyword>
<gene>
    <name evidence="3" type="ORF">TWF694_010908</name>
</gene>
<organism evidence="3 4">
    <name type="scientific">Orbilia ellipsospora</name>
    <dbReference type="NCBI Taxonomy" id="2528407"/>
    <lineage>
        <taxon>Eukaryota</taxon>
        <taxon>Fungi</taxon>
        <taxon>Dikarya</taxon>
        <taxon>Ascomycota</taxon>
        <taxon>Pezizomycotina</taxon>
        <taxon>Orbiliomycetes</taxon>
        <taxon>Orbiliales</taxon>
        <taxon>Orbiliaceae</taxon>
        <taxon>Orbilia</taxon>
    </lineage>
</organism>
<comment type="caution">
    <text evidence="3">The sequence shown here is derived from an EMBL/GenBank/DDBJ whole genome shotgun (WGS) entry which is preliminary data.</text>
</comment>
<dbReference type="Pfam" id="PF16884">
    <property type="entry name" value="ADH_N_2"/>
    <property type="match status" value="1"/>
</dbReference>
<dbReference type="SUPFAM" id="SSF51735">
    <property type="entry name" value="NAD(P)-binding Rossmann-fold domains"/>
    <property type="match status" value="1"/>
</dbReference>
<name>A0AAV9X7F6_9PEZI</name>